<dbReference type="Pfam" id="PF00069">
    <property type="entry name" value="Pkinase"/>
    <property type="match status" value="1"/>
</dbReference>
<dbReference type="PANTHER" id="PTHR24348:SF22">
    <property type="entry name" value="NON-SPECIFIC SERINE_THREONINE PROTEIN KINASE"/>
    <property type="match status" value="1"/>
</dbReference>
<evidence type="ECO:0000256" key="2">
    <source>
        <dbReference type="ARBA" id="ARBA00022741"/>
    </source>
</evidence>
<name>A0A7M6DNH2_9CNID</name>
<evidence type="ECO:0000256" key="1">
    <source>
        <dbReference type="ARBA" id="ARBA00022679"/>
    </source>
</evidence>
<dbReference type="PROSITE" id="PS00107">
    <property type="entry name" value="PROTEIN_KINASE_ATP"/>
    <property type="match status" value="1"/>
</dbReference>
<keyword evidence="3" id="KW-0418">Kinase</keyword>
<evidence type="ECO:0000259" key="7">
    <source>
        <dbReference type="PROSITE" id="PS50011"/>
    </source>
</evidence>
<dbReference type="GO" id="GO:0016020">
    <property type="term" value="C:membrane"/>
    <property type="evidence" value="ECO:0007669"/>
    <property type="project" value="TreeGrafter"/>
</dbReference>
<dbReference type="GO" id="GO:0005829">
    <property type="term" value="C:cytosol"/>
    <property type="evidence" value="ECO:0007669"/>
    <property type="project" value="TreeGrafter"/>
</dbReference>
<protein>
    <recommendedName>
        <fullName evidence="7">Protein kinase domain-containing protein</fullName>
    </recommendedName>
</protein>
<keyword evidence="9" id="KW-1185">Reference proteome</keyword>
<dbReference type="SMART" id="SM00220">
    <property type="entry name" value="S_TKc"/>
    <property type="match status" value="1"/>
</dbReference>
<dbReference type="GO" id="GO:0000407">
    <property type="term" value="C:phagophore assembly site"/>
    <property type="evidence" value="ECO:0007669"/>
    <property type="project" value="TreeGrafter"/>
</dbReference>
<evidence type="ECO:0000256" key="6">
    <source>
        <dbReference type="SAM" id="MobiDB-lite"/>
    </source>
</evidence>
<evidence type="ECO:0000313" key="9">
    <source>
        <dbReference type="Proteomes" id="UP000594262"/>
    </source>
</evidence>
<reference evidence="8" key="1">
    <citation type="submission" date="2021-01" db="UniProtKB">
        <authorList>
            <consortium name="EnsemblMetazoa"/>
        </authorList>
    </citation>
    <scope>IDENTIFICATION</scope>
</reference>
<proteinExistence type="predicted"/>
<feature type="compositionally biased region" description="Basic residues" evidence="6">
    <location>
        <begin position="275"/>
        <end position="294"/>
    </location>
</feature>
<feature type="compositionally biased region" description="Polar residues" evidence="6">
    <location>
        <begin position="313"/>
        <end position="325"/>
    </location>
</feature>
<evidence type="ECO:0000313" key="8">
    <source>
        <dbReference type="EnsemblMetazoa" id="CLYHEMP017974.1"/>
    </source>
</evidence>
<evidence type="ECO:0000256" key="3">
    <source>
        <dbReference type="ARBA" id="ARBA00022777"/>
    </source>
</evidence>
<feature type="region of interest" description="Disordered" evidence="6">
    <location>
        <begin position="265"/>
        <end position="326"/>
    </location>
</feature>
<dbReference type="GO" id="GO:0010506">
    <property type="term" value="P:regulation of autophagy"/>
    <property type="evidence" value="ECO:0007669"/>
    <property type="project" value="InterPro"/>
</dbReference>
<dbReference type="GO" id="GO:0005524">
    <property type="term" value="F:ATP binding"/>
    <property type="evidence" value="ECO:0007669"/>
    <property type="project" value="UniProtKB-UniRule"/>
</dbReference>
<dbReference type="InterPro" id="IPR045269">
    <property type="entry name" value="Atg1-like"/>
</dbReference>
<dbReference type="GO" id="GO:0004674">
    <property type="term" value="F:protein serine/threonine kinase activity"/>
    <property type="evidence" value="ECO:0007669"/>
    <property type="project" value="InterPro"/>
</dbReference>
<dbReference type="InterPro" id="IPR011009">
    <property type="entry name" value="Kinase-like_dom_sf"/>
</dbReference>
<dbReference type="PANTHER" id="PTHR24348">
    <property type="entry name" value="SERINE/THREONINE-PROTEIN KINASE UNC-51-RELATED"/>
    <property type="match status" value="1"/>
</dbReference>
<feature type="domain" description="Protein kinase" evidence="7">
    <location>
        <begin position="10"/>
        <end position="266"/>
    </location>
</feature>
<organism evidence="8 9">
    <name type="scientific">Clytia hemisphaerica</name>
    <dbReference type="NCBI Taxonomy" id="252671"/>
    <lineage>
        <taxon>Eukaryota</taxon>
        <taxon>Metazoa</taxon>
        <taxon>Cnidaria</taxon>
        <taxon>Hydrozoa</taxon>
        <taxon>Hydroidolina</taxon>
        <taxon>Leptothecata</taxon>
        <taxon>Obeliida</taxon>
        <taxon>Clytiidae</taxon>
        <taxon>Clytia</taxon>
    </lineage>
</organism>
<dbReference type="InterPro" id="IPR017441">
    <property type="entry name" value="Protein_kinase_ATP_BS"/>
</dbReference>
<dbReference type="OrthoDB" id="6019947at2759"/>
<dbReference type="Proteomes" id="UP000594262">
    <property type="component" value="Unplaced"/>
</dbReference>
<keyword evidence="1" id="KW-0808">Transferase</keyword>
<dbReference type="GO" id="GO:0000045">
    <property type="term" value="P:autophagosome assembly"/>
    <property type="evidence" value="ECO:0007669"/>
    <property type="project" value="TreeGrafter"/>
</dbReference>
<dbReference type="AlphaFoldDB" id="A0A7M6DNH2"/>
<accession>A0A7M6DNH2</accession>
<dbReference type="GO" id="GO:0005776">
    <property type="term" value="C:autophagosome"/>
    <property type="evidence" value="ECO:0007669"/>
    <property type="project" value="TreeGrafter"/>
</dbReference>
<dbReference type="InterPro" id="IPR000719">
    <property type="entry name" value="Prot_kinase_dom"/>
</dbReference>
<evidence type="ECO:0000256" key="5">
    <source>
        <dbReference type="PROSITE-ProRule" id="PRU10141"/>
    </source>
</evidence>
<dbReference type="SUPFAM" id="SSF56112">
    <property type="entry name" value="Protein kinase-like (PK-like)"/>
    <property type="match status" value="1"/>
</dbReference>
<dbReference type="PROSITE" id="PS50011">
    <property type="entry name" value="PROTEIN_KINASE_DOM"/>
    <property type="match status" value="1"/>
</dbReference>
<dbReference type="EnsemblMetazoa" id="CLYHEMT017974.1">
    <property type="protein sequence ID" value="CLYHEMP017974.1"/>
    <property type="gene ID" value="CLYHEMG017974"/>
</dbReference>
<keyword evidence="2 5" id="KW-0547">Nucleotide-binding</keyword>
<feature type="binding site" evidence="5">
    <location>
        <position position="39"/>
    </location>
    <ligand>
        <name>ATP</name>
        <dbReference type="ChEBI" id="CHEBI:30616"/>
    </ligand>
</feature>
<evidence type="ECO:0000256" key="4">
    <source>
        <dbReference type="ARBA" id="ARBA00022840"/>
    </source>
</evidence>
<sequence>MDSDLLKRGYKIIKFLGKGGFGKVFRGFHTETRREVAIKVIGADHVNDDLCNECECFSAVQGSKHIVKFIDVFVGASGSAYLIMELCSAGDLRAPLNNGRLYNEDQTKMALRDICIGLRYCFKKGIVHRDLKPDNILRGDDGNVKITDFGLAYKIKHGEMISDFWGTPVYNAPEVERGDPKLYYPPTELYDPTKSDTWSLGVIMYELLTGDLPFESSKEIVKCDRPPTLPSHLNVSLSCRDFLECMLQPNPRLRSSLDELLGHPWLTNQGTQCSRPKRKHDKKKKRRGGKRKRPTVSEPTTDSVDRKRKRTEQTLSMSTTNNSNIDLIVPNAKKVCHSPSYGGVGSQTSSPNKNSNFTEVYNTCVESNNKRPRFADYINLVSPVSSNSEPDPEMLLYPYDPIFFVPTLKNMINNQ</sequence>
<keyword evidence="4 5" id="KW-0067">ATP-binding</keyword>
<dbReference type="Gene3D" id="1.10.510.10">
    <property type="entry name" value="Transferase(Phosphotransferase) domain 1"/>
    <property type="match status" value="1"/>
</dbReference>